<dbReference type="AlphaFoldDB" id="A0AAN8BGD2"/>
<protein>
    <submittedName>
        <fullName evidence="1">Uncharacterized protein</fullName>
    </submittedName>
</protein>
<organism evidence="1 2">
    <name type="scientific">Champsocephalus esox</name>
    <name type="common">pike icefish</name>
    <dbReference type="NCBI Taxonomy" id="159716"/>
    <lineage>
        <taxon>Eukaryota</taxon>
        <taxon>Metazoa</taxon>
        <taxon>Chordata</taxon>
        <taxon>Craniata</taxon>
        <taxon>Vertebrata</taxon>
        <taxon>Euteleostomi</taxon>
        <taxon>Actinopterygii</taxon>
        <taxon>Neopterygii</taxon>
        <taxon>Teleostei</taxon>
        <taxon>Neoteleostei</taxon>
        <taxon>Acanthomorphata</taxon>
        <taxon>Eupercaria</taxon>
        <taxon>Perciformes</taxon>
        <taxon>Notothenioidei</taxon>
        <taxon>Channichthyidae</taxon>
        <taxon>Champsocephalus</taxon>
    </lineage>
</organism>
<evidence type="ECO:0000313" key="1">
    <source>
        <dbReference type="EMBL" id="KAK5883995.1"/>
    </source>
</evidence>
<dbReference type="Proteomes" id="UP001335648">
    <property type="component" value="Unassembled WGS sequence"/>
</dbReference>
<proteinExistence type="predicted"/>
<sequence>MGRCDRRGAWEQEIAPNSNLLVPCSEKAPSRALNLGVSALGEVDRGLRTAAPSTSCSDGKLFWGQPLKELRSRPIRERLRVYSGL</sequence>
<name>A0AAN8BGD2_9TELE</name>
<dbReference type="EMBL" id="JAULUE010002061">
    <property type="protein sequence ID" value="KAK5883995.1"/>
    <property type="molecule type" value="Genomic_DNA"/>
</dbReference>
<keyword evidence="2" id="KW-1185">Reference proteome</keyword>
<reference evidence="1 2" key="1">
    <citation type="journal article" date="2023" name="Mol. Biol. Evol.">
        <title>Genomics of Secondarily Temperate Adaptation in the Only Non-Antarctic Icefish.</title>
        <authorList>
            <person name="Rivera-Colon A.G."/>
            <person name="Rayamajhi N."/>
            <person name="Minhas B.F."/>
            <person name="Madrigal G."/>
            <person name="Bilyk K.T."/>
            <person name="Yoon V."/>
            <person name="Hune M."/>
            <person name="Gregory S."/>
            <person name="Cheng C.H.C."/>
            <person name="Catchen J.M."/>
        </authorList>
    </citation>
    <scope>NUCLEOTIDE SEQUENCE [LARGE SCALE GENOMIC DNA]</scope>
    <source>
        <strain evidence="1">JC2023a</strain>
    </source>
</reference>
<accession>A0AAN8BGD2</accession>
<evidence type="ECO:0000313" key="2">
    <source>
        <dbReference type="Proteomes" id="UP001335648"/>
    </source>
</evidence>
<gene>
    <name evidence="1" type="ORF">CesoFtcFv8_020261</name>
</gene>
<comment type="caution">
    <text evidence="1">The sequence shown here is derived from an EMBL/GenBank/DDBJ whole genome shotgun (WGS) entry which is preliminary data.</text>
</comment>